<dbReference type="AlphaFoldDB" id="A0A9X2D9E8"/>
<dbReference type="EMBL" id="JAMOIL010000018">
    <property type="protein sequence ID" value="MCM0621484.1"/>
    <property type="molecule type" value="Genomic_DNA"/>
</dbReference>
<comment type="caution">
    <text evidence="2">The sequence shown here is derived from an EMBL/GenBank/DDBJ whole genome shotgun (WGS) entry which is preliminary data.</text>
</comment>
<feature type="region of interest" description="Disordered" evidence="1">
    <location>
        <begin position="170"/>
        <end position="199"/>
    </location>
</feature>
<evidence type="ECO:0000313" key="3">
    <source>
        <dbReference type="Proteomes" id="UP001139485"/>
    </source>
</evidence>
<organism evidence="2 3">
    <name type="scientific">Nocardioides bruguierae</name>
    <dbReference type="NCBI Taxonomy" id="2945102"/>
    <lineage>
        <taxon>Bacteria</taxon>
        <taxon>Bacillati</taxon>
        <taxon>Actinomycetota</taxon>
        <taxon>Actinomycetes</taxon>
        <taxon>Propionibacteriales</taxon>
        <taxon>Nocardioidaceae</taxon>
        <taxon>Nocardioides</taxon>
    </lineage>
</organism>
<proteinExistence type="predicted"/>
<protein>
    <submittedName>
        <fullName evidence="2">Uncharacterized protein</fullName>
    </submittedName>
</protein>
<reference evidence="2" key="1">
    <citation type="submission" date="2022-05" db="EMBL/GenBank/DDBJ databases">
        <authorList>
            <person name="Tuo L."/>
        </authorList>
    </citation>
    <scope>NUCLEOTIDE SEQUENCE</scope>
    <source>
        <strain evidence="2">BSK12Z-4</strain>
    </source>
</reference>
<sequence>MRRHRPSPVPPPPVVGALPELASAAPRRRDLLARGLSGVLLLGLLAVPAFSTTAAPDGVGAVEALEVDAAAPASAGASRTAARDQSLRRGCRAYAYRYALVPPGEEWMLETVLVAPSGERVGSATFVSGVDPAQQRASFRLCRSSVDPGRYRLRALATWRDGWDERAAPAHHPLPPHPPLGLRPSARPAAARCRRPCRG</sequence>
<accession>A0A9X2D9E8</accession>
<name>A0A9X2D9E8_9ACTN</name>
<gene>
    <name evidence="2" type="ORF">M8330_14410</name>
</gene>
<dbReference type="RefSeq" id="WP_250827907.1">
    <property type="nucleotide sequence ID" value="NZ_JAMOIL010000018.1"/>
</dbReference>
<keyword evidence="3" id="KW-1185">Reference proteome</keyword>
<dbReference type="Proteomes" id="UP001139485">
    <property type="component" value="Unassembled WGS sequence"/>
</dbReference>
<feature type="compositionally biased region" description="Pro residues" evidence="1">
    <location>
        <begin position="172"/>
        <end position="181"/>
    </location>
</feature>
<evidence type="ECO:0000313" key="2">
    <source>
        <dbReference type="EMBL" id="MCM0621484.1"/>
    </source>
</evidence>
<feature type="compositionally biased region" description="Low complexity" evidence="1">
    <location>
        <begin position="182"/>
        <end position="191"/>
    </location>
</feature>
<evidence type="ECO:0000256" key="1">
    <source>
        <dbReference type="SAM" id="MobiDB-lite"/>
    </source>
</evidence>